<dbReference type="AlphaFoldDB" id="A0ABD3GWB4"/>
<dbReference type="Proteomes" id="UP001633002">
    <property type="component" value="Unassembled WGS sequence"/>
</dbReference>
<keyword evidence="3" id="KW-1185">Reference proteome</keyword>
<dbReference type="Pfam" id="PF00078">
    <property type="entry name" value="RVT_1"/>
    <property type="match status" value="1"/>
</dbReference>
<sequence length="541" mass="61516">MDGGCLKREEVLQEIRSAWAEHPQWAKDERWRWGLALARVRSVLLKHKNRQRQNELEAAEIHRRLAMARMLVQEDPSETNKDRFEMSLQAARQREQADTRISRMKCRIKWLEDGDASSRYFFACLKAKNKRENITTIKLDTGEVVTDDGRILQLIEATYGGLYSAEMEGTEVREQRREILQLVDKTLTREQNRTLAELPSNDFIQEIVRSLPHEKSPGFDGVTVEVLLAGWEFMSNDCYHMVQKVWKSSMLLSKDNRGIIKLIPKADALFLLKNWRPITLLTTTYKIIAKIFACRLKPMLPDIIDQQQTGFISGRSIVENILSLRMTQEWVPATGQEIMFIKLDFQKAYNRVSHSYLWETLAALGLSPENVQRIKGLVTGGAAQVHVNGSFTKRFEVTHGVRQGCPLAPLLFAMVTQPLMRLLREEEVFEEISGAKLNLAKSLIMPICPTVPSGWLNSTGCEVAGPSKHFLYLGVSTSNPINEVQITKAISQKIMKRLAHCSKRFLSWPAKIAIVLLKQVLAATPLYQNLSVGMEQTGVEG</sequence>
<evidence type="ECO:0000313" key="3">
    <source>
        <dbReference type="Proteomes" id="UP001633002"/>
    </source>
</evidence>
<comment type="caution">
    <text evidence="2">The sequence shown here is derived from an EMBL/GenBank/DDBJ whole genome shotgun (WGS) entry which is preliminary data.</text>
</comment>
<name>A0ABD3GWB4_9MARC</name>
<dbReference type="InterPro" id="IPR043502">
    <property type="entry name" value="DNA/RNA_pol_sf"/>
</dbReference>
<accession>A0ABD3GWB4</accession>
<dbReference type="EMBL" id="JBJQOH010000006">
    <property type="protein sequence ID" value="KAL3682664.1"/>
    <property type="molecule type" value="Genomic_DNA"/>
</dbReference>
<dbReference type="CDD" id="cd01650">
    <property type="entry name" value="RT_nLTR_like"/>
    <property type="match status" value="1"/>
</dbReference>
<reference evidence="2 3" key="1">
    <citation type="submission" date="2024-09" db="EMBL/GenBank/DDBJ databases">
        <title>Chromosome-scale assembly of Riccia sorocarpa.</title>
        <authorList>
            <person name="Paukszto L."/>
        </authorList>
    </citation>
    <scope>NUCLEOTIDE SEQUENCE [LARGE SCALE GENOMIC DNA]</scope>
    <source>
        <strain evidence="2">LP-2024</strain>
        <tissue evidence="2">Aerial parts of the thallus</tissue>
    </source>
</reference>
<feature type="domain" description="Reverse transcriptase" evidence="1">
    <location>
        <begin position="244"/>
        <end position="513"/>
    </location>
</feature>
<proteinExistence type="predicted"/>
<dbReference type="SUPFAM" id="SSF56672">
    <property type="entry name" value="DNA/RNA polymerases"/>
    <property type="match status" value="1"/>
</dbReference>
<dbReference type="InterPro" id="IPR000477">
    <property type="entry name" value="RT_dom"/>
</dbReference>
<evidence type="ECO:0000259" key="1">
    <source>
        <dbReference type="PROSITE" id="PS50878"/>
    </source>
</evidence>
<dbReference type="PROSITE" id="PS50878">
    <property type="entry name" value="RT_POL"/>
    <property type="match status" value="1"/>
</dbReference>
<gene>
    <name evidence="2" type="ORF">R1sor_000686</name>
</gene>
<dbReference type="PANTHER" id="PTHR19446">
    <property type="entry name" value="REVERSE TRANSCRIPTASES"/>
    <property type="match status" value="1"/>
</dbReference>
<protein>
    <recommendedName>
        <fullName evidence="1">Reverse transcriptase domain-containing protein</fullName>
    </recommendedName>
</protein>
<organism evidence="2 3">
    <name type="scientific">Riccia sorocarpa</name>
    <dbReference type="NCBI Taxonomy" id="122646"/>
    <lineage>
        <taxon>Eukaryota</taxon>
        <taxon>Viridiplantae</taxon>
        <taxon>Streptophyta</taxon>
        <taxon>Embryophyta</taxon>
        <taxon>Marchantiophyta</taxon>
        <taxon>Marchantiopsida</taxon>
        <taxon>Marchantiidae</taxon>
        <taxon>Marchantiales</taxon>
        <taxon>Ricciaceae</taxon>
        <taxon>Riccia</taxon>
    </lineage>
</organism>
<evidence type="ECO:0000313" key="2">
    <source>
        <dbReference type="EMBL" id="KAL3682664.1"/>
    </source>
</evidence>